<feature type="region of interest" description="Disordered" evidence="3">
    <location>
        <begin position="1"/>
        <end position="57"/>
    </location>
</feature>
<dbReference type="Gene3D" id="1.20.1270.60">
    <property type="entry name" value="Arfaptin homology (AH) domain/BAR domain"/>
    <property type="match status" value="1"/>
</dbReference>
<protein>
    <recommendedName>
        <fullName evidence="4">DH domain-containing protein</fullName>
    </recommendedName>
</protein>
<dbReference type="InterPro" id="IPR027267">
    <property type="entry name" value="AH/BAR_dom_sf"/>
</dbReference>
<feature type="compositionally biased region" description="Polar residues" evidence="3">
    <location>
        <begin position="189"/>
        <end position="206"/>
    </location>
</feature>
<feature type="compositionally biased region" description="Basic and acidic residues" evidence="3">
    <location>
        <begin position="681"/>
        <end position="702"/>
    </location>
</feature>
<proteinExistence type="predicted"/>
<dbReference type="Pfam" id="PF03114">
    <property type="entry name" value="BAR"/>
    <property type="match status" value="1"/>
</dbReference>
<evidence type="ECO:0000313" key="5">
    <source>
        <dbReference type="EMBL" id="CEJ86087.1"/>
    </source>
</evidence>
<dbReference type="CDD" id="cd00160">
    <property type="entry name" value="RhoGEF"/>
    <property type="match status" value="1"/>
</dbReference>
<evidence type="ECO:0000313" key="6">
    <source>
        <dbReference type="Proteomes" id="UP000039046"/>
    </source>
</evidence>
<feature type="compositionally biased region" description="Basic and acidic residues" evidence="3">
    <location>
        <begin position="1"/>
        <end position="10"/>
    </location>
</feature>
<feature type="region of interest" description="Disordered" evidence="3">
    <location>
        <begin position="1514"/>
        <end position="1583"/>
    </location>
</feature>
<evidence type="ECO:0000256" key="2">
    <source>
        <dbReference type="SAM" id="Coils"/>
    </source>
</evidence>
<sequence>MERQDPDVRSRSHLSNSSHHHHSLEPPALFSRSADRSTTTTTASPDPRAAARHNVPVELDAEDFYKGYQQNHHHRDVLPAAAPAASNGAASTTRHIGLLSTRTLPTTNPKLMSAPGAGTGGRLPSGNISVKDLKKRFDQPQDELIPPPRAPTRPSAPAVAKQDPAGALRSRHTSNPRVRTDGASEKTDNPQSFANRMQNSNRSDNSNLHKIQQQTAAVASSAAAGPLLFGEIRPGQDDSMRAGHGIEVVKPEYPSDYSLHELDAPRMNYDNDPEPASPSQWYRSAQLQQLPTDEINHTPDQSHTQTATPAKPISHTETTSPTSKLPLPTRRLQTAPNASASSDPSLGTAKPPLPPSVPTGAARPPSRAKTPTARAKTPTHQIRERKAPPTSINSTRQGNSSASLPTKSPTTGTRPRQPVTVATTASSRMRESERARNKTQEGSSRRRLVSIGPVDFEQRREHIRLAYTRSIRESQAFEAKQKAADRREQEAEQTAAVELSASRSSQRFELPASKSSQRFELPASKSAQRIPAELPASKSSELTPGGNDRSTARDSMQSNSSQLSATSRLLKRRSRSTSERKGIAEGLAATLSISTALASSNRTGVSRSAKSSPALELPGSFPTPSSSDLNEPPHSATSAVTEFDIEPQIGIDEQDESTTSIPLAVGNRTEDTSDAQLQESTQREEAEERDATSYYRRHEQKASDATIAPISNLPPSISLEFTDDFEESLSLGPPAPTFNNYSTTVTIISDSMPQTAVPSRETSTIQPSVLDESDCYSELENGTDISQSGRRGSDDANTDACTEETDDHSRNDEARHGLYDHVDSQRASTCASSDMGGIFDDMTNTTYEQRLHDHTALSLPPYGARPDRFSRQSGWTEYSEMSDVARQSTHSTRDSIQNDSAFHQYQSNSTHDFSEVDDSSRQSLLNPDQDGLGTSGSISGSALESRASSIFYDQPLDSSTHGNSERDSDGVLSHSITPQSIDTGSVEIAEQDQIKTPVLDLNSKPLPPIVDEEAVKAKRRLVQRRNVIKELVDTEAIFVRDMSIVEEIYKGTAEACPKLDDQTVKLIFRNTNEIVEFHTVFLAELKEAVTPIYIPKGSRRTQMQTPTADTNGIPKLELTPEADREVFIGPLFARHIENMKNVHEVFLRNSDQAVKRLVQIQQDATVKVWLSECNEVAKDLTAAWDLDSLLIKPMQRITKYPNLILTMLQHTAQDHPDREALVTAKDIVESSILEINKTKKNFELVGQIVGRKRRDSDVKTGLARAFGKRVDKLQTAGVRPIEDPDYDKLKEKFGDDYLRLQVVLRDVEFYTRQVSEYCHEFLQYLSSIELVMRLQPGAYPELESKWVQFNISMRDLEKVVLEEHLTQVRKNVIEPFEQVIKAYGNPSLAMKKREKRRGDYERAEQLRRGGKTLDSKLREQVEQYEALNDALKTELPKLSQLTEKVGNICLGNLVNIQTNWYKIWTDKMKMVVTNCADVPDINEIVATFQADFPYAAEQVANIGILNPAYRGRISQSTSTSTDEHQFRHRSRTVDGDRRGRGMSMNDDSTSSLPVFDGSKRHSGSAAMSPNLSSSGVGSSTAAPSPHQYYYRDYYTSAHGTASASPKSTDASSGPRSTFGTGVASTRPSTSRSGDSTAITRQSVDSIAHKRESGNPSTVSYMSQESNRFSNMFHSALPDGQGEINRTSQSSVHELGDTSSGYTVLWLAASLFEFNISTTKHEAGYPYLTYQAGEIFDVIAEKGELWLAKNQDDHTQQVGWIWSKHFARLADS</sequence>
<feature type="compositionally biased region" description="Polar residues" evidence="3">
    <location>
        <begin position="298"/>
        <end position="308"/>
    </location>
</feature>
<dbReference type="PANTHER" id="PTHR22834">
    <property type="entry name" value="NUCLEAR FUSION PROTEIN FUS2"/>
    <property type="match status" value="1"/>
</dbReference>
<dbReference type="GO" id="GO:0031991">
    <property type="term" value="P:regulation of actomyosin contractile ring contraction"/>
    <property type="evidence" value="ECO:0007669"/>
    <property type="project" value="TreeGrafter"/>
</dbReference>
<dbReference type="STRING" id="1531966.A0A0A1TCX3"/>
<feature type="compositionally biased region" description="Polar residues" evidence="3">
    <location>
        <begin position="601"/>
        <end position="611"/>
    </location>
</feature>
<feature type="compositionally biased region" description="Polar residues" evidence="3">
    <location>
        <begin position="1599"/>
        <end position="1644"/>
    </location>
</feature>
<feature type="domain" description="DH" evidence="4">
    <location>
        <begin position="1023"/>
        <end position="1238"/>
    </location>
</feature>
<evidence type="ECO:0000259" key="4">
    <source>
        <dbReference type="PROSITE" id="PS50010"/>
    </source>
</evidence>
<feature type="region of interest" description="Disordered" evidence="3">
    <location>
        <begin position="752"/>
        <end position="814"/>
    </location>
</feature>
<feature type="compositionally biased region" description="Polar residues" evidence="3">
    <location>
        <begin position="390"/>
        <end position="424"/>
    </location>
</feature>
<dbReference type="InterPro" id="IPR000219">
    <property type="entry name" value="DH_dom"/>
</dbReference>
<feature type="region of interest" description="Disordered" evidence="3">
    <location>
        <begin position="294"/>
        <end position="453"/>
    </location>
</feature>
<feature type="region of interest" description="Disordered" evidence="3">
    <location>
        <begin position="953"/>
        <end position="978"/>
    </location>
</feature>
<feature type="compositionally biased region" description="Low complexity" evidence="3">
    <location>
        <begin position="367"/>
        <end position="379"/>
    </location>
</feature>
<gene>
    <name evidence="5" type="ORF">VHEMI04005</name>
</gene>
<feature type="compositionally biased region" description="Basic and acidic residues" evidence="3">
    <location>
        <begin position="479"/>
        <end position="490"/>
    </location>
</feature>
<keyword evidence="2" id="KW-0175">Coiled coil</keyword>
<feature type="region of interest" description="Disordered" evidence="3">
    <location>
        <begin position="651"/>
        <end position="702"/>
    </location>
</feature>
<feature type="compositionally biased region" description="Basic and acidic residues" evidence="3">
    <location>
        <begin position="178"/>
        <end position="188"/>
    </location>
</feature>
<dbReference type="Proteomes" id="UP000039046">
    <property type="component" value="Unassembled WGS sequence"/>
</dbReference>
<feature type="compositionally biased region" description="Polar residues" evidence="3">
    <location>
        <begin position="553"/>
        <end position="562"/>
    </location>
</feature>
<dbReference type="Gene3D" id="1.20.900.10">
    <property type="entry name" value="Dbl homology (DH) domain"/>
    <property type="match status" value="1"/>
</dbReference>
<feature type="compositionally biased region" description="Low complexity" evidence="3">
    <location>
        <begin position="1568"/>
        <end position="1583"/>
    </location>
</feature>
<feature type="coiled-coil region" evidence="2">
    <location>
        <begin position="1414"/>
        <end position="1441"/>
    </location>
</feature>
<evidence type="ECO:0000256" key="1">
    <source>
        <dbReference type="ARBA" id="ARBA00022658"/>
    </source>
</evidence>
<feature type="compositionally biased region" description="Low complexity" evidence="3">
    <location>
        <begin position="36"/>
        <end position="48"/>
    </location>
</feature>
<dbReference type="PROSITE" id="PS50010">
    <property type="entry name" value="DH_2"/>
    <property type="match status" value="1"/>
</dbReference>
<dbReference type="PANTHER" id="PTHR22834:SF20">
    <property type="entry name" value="SH3 DOMAIN-CONTAINING PROTEIN"/>
    <property type="match status" value="1"/>
</dbReference>
<reference evidence="5 6" key="1">
    <citation type="journal article" date="2015" name="Genome Announc.">
        <title>Draft Genome Sequence and Gene Annotation of the Entomopathogenic Fungus Verticillium hemipterigenum.</title>
        <authorList>
            <person name="Horn F."/>
            <person name="Habel A."/>
            <person name="Scharf D.H."/>
            <person name="Dworschak J."/>
            <person name="Brakhage A.A."/>
            <person name="Guthke R."/>
            <person name="Hertweck C."/>
            <person name="Linde J."/>
        </authorList>
    </citation>
    <scope>NUCLEOTIDE SEQUENCE [LARGE SCALE GENOMIC DNA]</scope>
</reference>
<feature type="compositionally biased region" description="Low complexity" evidence="3">
    <location>
        <begin position="316"/>
        <end position="329"/>
    </location>
</feature>
<feature type="region of interest" description="Disordered" evidence="3">
    <location>
        <begin position="907"/>
        <end position="939"/>
    </location>
</feature>
<name>A0A0A1TCX3_9HYPO</name>
<feature type="region of interest" description="Disordered" evidence="3">
    <location>
        <begin position="599"/>
        <end position="638"/>
    </location>
</feature>
<keyword evidence="1" id="KW-0344">Guanine-nucleotide releasing factor</keyword>
<feature type="compositionally biased region" description="Polar residues" evidence="3">
    <location>
        <begin position="622"/>
        <end position="638"/>
    </location>
</feature>
<dbReference type="InterPro" id="IPR004148">
    <property type="entry name" value="BAR_dom"/>
</dbReference>
<feature type="compositionally biased region" description="Polar residues" evidence="3">
    <location>
        <begin position="752"/>
        <end position="767"/>
    </location>
</feature>
<dbReference type="SMART" id="SM00325">
    <property type="entry name" value="RhoGEF"/>
    <property type="match status" value="1"/>
</dbReference>
<keyword evidence="6" id="KW-1185">Reference proteome</keyword>
<dbReference type="SUPFAM" id="SSF48065">
    <property type="entry name" value="DBL homology domain (DH-domain)"/>
    <property type="match status" value="1"/>
</dbReference>
<feature type="region of interest" description="Disordered" evidence="3">
    <location>
        <begin position="103"/>
        <end position="206"/>
    </location>
</feature>
<dbReference type="InterPro" id="IPR035899">
    <property type="entry name" value="DBL_dom_sf"/>
</dbReference>
<dbReference type="EMBL" id="CDHN01000002">
    <property type="protein sequence ID" value="CEJ86087.1"/>
    <property type="molecule type" value="Genomic_DNA"/>
</dbReference>
<dbReference type="SUPFAM" id="SSF103657">
    <property type="entry name" value="BAR/IMD domain-like"/>
    <property type="match status" value="1"/>
</dbReference>
<feature type="compositionally biased region" description="Basic and acidic residues" evidence="3">
    <location>
        <begin position="428"/>
        <end position="439"/>
    </location>
</feature>
<feature type="compositionally biased region" description="Polar residues" evidence="3">
    <location>
        <begin position="501"/>
        <end position="518"/>
    </location>
</feature>
<dbReference type="InterPro" id="IPR051492">
    <property type="entry name" value="Dynamin-Rho_GEF"/>
</dbReference>
<dbReference type="OrthoDB" id="10256089at2759"/>
<dbReference type="GO" id="GO:0032955">
    <property type="term" value="P:regulation of division septum assembly"/>
    <property type="evidence" value="ECO:0007669"/>
    <property type="project" value="TreeGrafter"/>
</dbReference>
<accession>A0A0A1TCX3</accession>
<dbReference type="CDD" id="cd07589">
    <property type="entry name" value="BAR_DNMBP"/>
    <property type="match status" value="1"/>
</dbReference>
<dbReference type="Pfam" id="PF00621">
    <property type="entry name" value="RhoGEF"/>
    <property type="match status" value="1"/>
</dbReference>
<feature type="compositionally biased region" description="Polar residues" evidence="3">
    <location>
        <begin position="331"/>
        <end position="345"/>
    </location>
</feature>
<feature type="compositionally biased region" description="Basic and acidic residues" evidence="3">
    <location>
        <begin position="1521"/>
        <end position="1539"/>
    </location>
</feature>
<evidence type="ECO:0000256" key="3">
    <source>
        <dbReference type="SAM" id="MobiDB-lite"/>
    </source>
</evidence>
<feature type="region of interest" description="Disordered" evidence="3">
    <location>
        <begin position="478"/>
        <end position="582"/>
    </location>
</feature>
<dbReference type="GO" id="GO:0005085">
    <property type="term" value="F:guanyl-nucleotide exchange factor activity"/>
    <property type="evidence" value="ECO:0007669"/>
    <property type="project" value="UniProtKB-KW"/>
</dbReference>
<dbReference type="GO" id="GO:0005737">
    <property type="term" value="C:cytoplasm"/>
    <property type="evidence" value="ECO:0007669"/>
    <property type="project" value="InterPro"/>
</dbReference>
<organism evidence="5 6">
    <name type="scientific">[Torrubiella] hemipterigena</name>
    <dbReference type="NCBI Taxonomy" id="1531966"/>
    <lineage>
        <taxon>Eukaryota</taxon>
        <taxon>Fungi</taxon>
        <taxon>Dikarya</taxon>
        <taxon>Ascomycota</taxon>
        <taxon>Pezizomycotina</taxon>
        <taxon>Sordariomycetes</taxon>
        <taxon>Hypocreomycetidae</taxon>
        <taxon>Hypocreales</taxon>
        <taxon>Clavicipitaceae</taxon>
        <taxon>Clavicipitaceae incertae sedis</taxon>
        <taxon>'Torrubiella' clade</taxon>
    </lineage>
</organism>
<feature type="region of interest" description="Disordered" evidence="3">
    <location>
        <begin position="1599"/>
        <end position="1661"/>
    </location>
</feature>
<dbReference type="HOGENOM" id="CLU_001112_0_0_1"/>